<comment type="caution">
    <text evidence="6">The sequence shown here is derived from an EMBL/GenBank/DDBJ whole genome shotgun (WGS) entry which is preliminary data.</text>
</comment>
<feature type="region of interest" description="Disordered" evidence="3">
    <location>
        <begin position="1"/>
        <end position="24"/>
    </location>
</feature>
<dbReference type="InterPro" id="IPR012617">
    <property type="entry name" value="AATF_C"/>
</dbReference>
<dbReference type="Proteomes" id="UP000807353">
    <property type="component" value="Unassembled WGS sequence"/>
</dbReference>
<evidence type="ECO:0000259" key="5">
    <source>
        <dbReference type="Pfam" id="PF13339"/>
    </source>
</evidence>
<protein>
    <recommendedName>
        <fullName evidence="2">Protein BFR2</fullName>
    </recommendedName>
</protein>
<dbReference type="InterPro" id="IPR025160">
    <property type="entry name" value="AATF"/>
</dbReference>
<comment type="similarity">
    <text evidence="1">Belongs to the AATF family.</text>
</comment>
<accession>A0A9P5Y5A1</accession>
<dbReference type="OrthoDB" id="5783963at2759"/>
<dbReference type="GO" id="GO:0000462">
    <property type="term" value="P:maturation of SSU-rRNA from tricistronic rRNA transcript (SSU-rRNA, 5.8S rRNA, LSU-rRNA)"/>
    <property type="evidence" value="ECO:0007669"/>
    <property type="project" value="TreeGrafter"/>
</dbReference>
<feature type="domain" description="Apoptosis-antagonizing transcription factor C-terminal" evidence="4">
    <location>
        <begin position="247"/>
        <end position="325"/>
    </location>
</feature>
<feature type="domain" description="AATF leucine zipper-containing" evidence="5">
    <location>
        <begin position="38"/>
        <end position="170"/>
    </location>
</feature>
<dbReference type="EMBL" id="MU150267">
    <property type="protein sequence ID" value="KAF9462949.1"/>
    <property type="molecule type" value="Genomic_DNA"/>
</dbReference>
<organism evidence="6 7">
    <name type="scientific">Collybia nuda</name>
    <dbReference type="NCBI Taxonomy" id="64659"/>
    <lineage>
        <taxon>Eukaryota</taxon>
        <taxon>Fungi</taxon>
        <taxon>Dikarya</taxon>
        <taxon>Basidiomycota</taxon>
        <taxon>Agaricomycotina</taxon>
        <taxon>Agaricomycetes</taxon>
        <taxon>Agaricomycetidae</taxon>
        <taxon>Agaricales</taxon>
        <taxon>Tricholomatineae</taxon>
        <taxon>Clitocybaceae</taxon>
        <taxon>Collybia</taxon>
    </lineage>
</organism>
<dbReference type="InterPro" id="IPR039223">
    <property type="entry name" value="AATF/Bfr2"/>
</dbReference>
<dbReference type="Pfam" id="PF08164">
    <property type="entry name" value="TRAUB"/>
    <property type="match status" value="1"/>
</dbReference>
<keyword evidence="7" id="KW-1185">Reference proteome</keyword>
<dbReference type="GO" id="GO:0005730">
    <property type="term" value="C:nucleolus"/>
    <property type="evidence" value="ECO:0007669"/>
    <property type="project" value="TreeGrafter"/>
</dbReference>
<evidence type="ECO:0000256" key="1">
    <source>
        <dbReference type="ARBA" id="ARBA00008966"/>
    </source>
</evidence>
<reference evidence="6" key="1">
    <citation type="submission" date="2020-11" db="EMBL/GenBank/DDBJ databases">
        <authorList>
            <consortium name="DOE Joint Genome Institute"/>
            <person name="Ahrendt S."/>
            <person name="Riley R."/>
            <person name="Andreopoulos W."/>
            <person name="Labutti K."/>
            <person name="Pangilinan J."/>
            <person name="Ruiz-Duenas F.J."/>
            <person name="Barrasa J.M."/>
            <person name="Sanchez-Garcia M."/>
            <person name="Camarero S."/>
            <person name="Miyauchi S."/>
            <person name="Serrano A."/>
            <person name="Linde D."/>
            <person name="Babiker R."/>
            <person name="Drula E."/>
            <person name="Ayuso-Fernandez I."/>
            <person name="Pacheco R."/>
            <person name="Padilla G."/>
            <person name="Ferreira P."/>
            <person name="Barriuso J."/>
            <person name="Kellner H."/>
            <person name="Castanera R."/>
            <person name="Alfaro M."/>
            <person name="Ramirez L."/>
            <person name="Pisabarro A.G."/>
            <person name="Kuo A."/>
            <person name="Tritt A."/>
            <person name="Lipzen A."/>
            <person name="He G."/>
            <person name="Yan M."/>
            <person name="Ng V."/>
            <person name="Cullen D."/>
            <person name="Martin F."/>
            <person name="Rosso M.-N."/>
            <person name="Henrissat B."/>
            <person name="Hibbett D."/>
            <person name="Martinez A.T."/>
            <person name="Grigoriev I.V."/>
        </authorList>
    </citation>
    <scope>NUCLEOTIDE SEQUENCE</scope>
    <source>
        <strain evidence="6">CBS 247.69</strain>
    </source>
</reference>
<gene>
    <name evidence="6" type="ORF">BDZ94DRAFT_1260237</name>
</gene>
<proteinExistence type="inferred from homology"/>
<sequence>MEEDHRFSTKMDLAGPPATTPEPVEDLSLTLRVKRDEDRTKGKAVARQIAIWDTLLDARIRLQKTVTAANKLPDISDLQLYLALPECQHAMNKMLAEAGALSDELLELQEHMLKTNNFTTIPPRKRRKIDPEFSLADYTTFFQNATESASALEATYHPHLVQTLSKWSSKIQAIAPSVLLPSNRNTFLSKGPQHQKSITKLIDETLEDSKKLLSRTRVRRSGGARLGTSETVIEDEDPSIFDDTDFYQQLLRDVIDARGNPNGDDDGWIVAQRQKKSKKKVDTKASKGRKIRYEIHEKLQNFMVPVPVIGAWHEEQTDELFTSLLGRGFGTSAGLDNDKGGAWEGPGDQFEEVMKGGFRVFA</sequence>
<name>A0A9P5Y5A1_9AGAR</name>
<evidence type="ECO:0000256" key="3">
    <source>
        <dbReference type="SAM" id="MobiDB-lite"/>
    </source>
</evidence>
<dbReference type="PANTHER" id="PTHR15565:SF0">
    <property type="entry name" value="PROTEIN AATF"/>
    <property type="match status" value="1"/>
</dbReference>
<dbReference type="AlphaFoldDB" id="A0A9P5Y5A1"/>
<evidence type="ECO:0000313" key="6">
    <source>
        <dbReference type="EMBL" id="KAF9462949.1"/>
    </source>
</evidence>
<evidence type="ECO:0000256" key="2">
    <source>
        <dbReference type="ARBA" id="ARBA00013850"/>
    </source>
</evidence>
<evidence type="ECO:0000259" key="4">
    <source>
        <dbReference type="Pfam" id="PF08164"/>
    </source>
</evidence>
<dbReference type="PANTHER" id="PTHR15565">
    <property type="entry name" value="AATF PROTEIN APOPTOSIS ANTAGONIZING TRANSCRIPTION FACTOR"/>
    <property type="match status" value="1"/>
</dbReference>
<dbReference type="Pfam" id="PF13339">
    <property type="entry name" value="AATF-Che1"/>
    <property type="match status" value="1"/>
</dbReference>
<evidence type="ECO:0000313" key="7">
    <source>
        <dbReference type="Proteomes" id="UP000807353"/>
    </source>
</evidence>